<proteinExistence type="predicted"/>
<gene>
    <name evidence="1" type="ORF">BDR25DRAFT_351950</name>
</gene>
<accession>A0ACB6R514</accession>
<keyword evidence="2" id="KW-1185">Reference proteome</keyword>
<evidence type="ECO:0000313" key="2">
    <source>
        <dbReference type="Proteomes" id="UP000799755"/>
    </source>
</evidence>
<dbReference type="Proteomes" id="UP000799755">
    <property type="component" value="Unassembled WGS sequence"/>
</dbReference>
<sequence>MPNFVFGATRTLAVILLSVVAEPCYRPLRSSMFLILSRHFYAPGATRLRYVYLSTVDRTAWMYSKSPVRRILLATYTAINGLQRMRLISTHRHFLSSTFVEDVTHCLAPTATLTFVCVSLVNSVEVGMQTDLAWAHLCDDWGSRSVHADMGGKCHFSWPHTESKKLSPCLAFFQASFHSFCGCCQDLEQLSAGCGSSIVSVPLCCLALLYTPGCTGAKPPTLGLGAWALGVCHCLNDGLIVCKDGALARGVCRCMFVERANLARKCDAELVEQFLKDEGLSLERSGLLCAEEGPMGDILRVGDFRGAEIDFLEFKKSDSRVPQERIER</sequence>
<comment type="caution">
    <text evidence="1">The sequence shown here is derived from an EMBL/GenBank/DDBJ whole genome shotgun (WGS) entry which is preliminary data.</text>
</comment>
<organism evidence="1 2">
    <name type="scientific">Lindgomyces ingoldianus</name>
    <dbReference type="NCBI Taxonomy" id="673940"/>
    <lineage>
        <taxon>Eukaryota</taxon>
        <taxon>Fungi</taxon>
        <taxon>Dikarya</taxon>
        <taxon>Ascomycota</taxon>
        <taxon>Pezizomycotina</taxon>
        <taxon>Dothideomycetes</taxon>
        <taxon>Pleosporomycetidae</taxon>
        <taxon>Pleosporales</taxon>
        <taxon>Lindgomycetaceae</taxon>
        <taxon>Lindgomyces</taxon>
    </lineage>
</organism>
<reference evidence="1" key="1">
    <citation type="journal article" date="2020" name="Stud. Mycol.">
        <title>101 Dothideomycetes genomes: a test case for predicting lifestyles and emergence of pathogens.</title>
        <authorList>
            <person name="Haridas S."/>
            <person name="Albert R."/>
            <person name="Binder M."/>
            <person name="Bloem J."/>
            <person name="Labutti K."/>
            <person name="Salamov A."/>
            <person name="Andreopoulos B."/>
            <person name="Baker S."/>
            <person name="Barry K."/>
            <person name="Bills G."/>
            <person name="Bluhm B."/>
            <person name="Cannon C."/>
            <person name="Castanera R."/>
            <person name="Culley D."/>
            <person name="Daum C."/>
            <person name="Ezra D."/>
            <person name="Gonzalez J."/>
            <person name="Henrissat B."/>
            <person name="Kuo A."/>
            <person name="Liang C."/>
            <person name="Lipzen A."/>
            <person name="Lutzoni F."/>
            <person name="Magnuson J."/>
            <person name="Mondo S."/>
            <person name="Nolan M."/>
            <person name="Ohm R."/>
            <person name="Pangilinan J."/>
            <person name="Park H.-J."/>
            <person name="Ramirez L."/>
            <person name="Alfaro M."/>
            <person name="Sun H."/>
            <person name="Tritt A."/>
            <person name="Yoshinaga Y."/>
            <person name="Zwiers L.-H."/>
            <person name="Turgeon B."/>
            <person name="Goodwin S."/>
            <person name="Spatafora J."/>
            <person name="Crous P."/>
            <person name="Grigoriev I."/>
        </authorList>
    </citation>
    <scope>NUCLEOTIDE SEQUENCE</scope>
    <source>
        <strain evidence="1">ATCC 200398</strain>
    </source>
</reference>
<evidence type="ECO:0000313" key="1">
    <source>
        <dbReference type="EMBL" id="KAF2474409.1"/>
    </source>
</evidence>
<name>A0ACB6R514_9PLEO</name>
<dbReference type="EMBL" id="MU003498">
    <property type="protein sequence ID" value="KAF2474409.1"/>
    <property type="molecule type" value="Genomic_DNA"/>
</dbReference>
<protein>
    <submittedName>
        <fullName evidence="1">Uncharacterized protein</fullName>
    </submittedName>
</protein>